<reference evidence="2 3" key="1">
    <citation type="submission" date="2015-11" db="EMBL/GenBank/DDBJ databases">
        <title>Expanding the genomic diversity of Burkholderia species for the development of highly accurate diagnostics.</title>
        <authorList>
            <person name="Sahl J."/>
            <person name="Keim P."/>
            <person name="Wagner D."/>
        </authorList>
    </citation>
    <scope>NUCLEOTIDE SEQUENCE [LARGE SCALE GENOMIC DNA]</scope>
    <source>
        <strain evidence="2 3">MSMB1808WGS</strain>
    </source>
</reference>
<evidence type="ECO:0000313" key="2">
    <source>
        <dbReference type="EMBL" id="KVP98080.1"/>
    </source>
</evidence>
<evidence type="ECO:0000256" key="1">
    <source>
        <dbReference type="SAM" id="Phobius"/>
    </source>
</evidence>
<keyword evidence="1" id="KW-0812">Transmembrane</keyword>
<dbReference type="AlphaFoldDB" id="A0AAW3MWB8"/>
<organism evidence="2 3">
    <name type="scientific">Burkholderia ubonensis</name>
    <dbReference type="NCBI Taxonomy" id="101571"/>
    <lineage>
        <taxon>Bacteria</taxon>
        <taxon>Pseudomonadati</taxon>
        <taxon>Pseudomonadota</taxon>
        <taxon>Betaproteobacteria</taxon>
        <taxon>Burkholderiales</taxon>
        <taxon>Burkholderiaceae</taxon>
        <taxon>Burkholderia</taxon>
        <taxon>Burkholderia cepacia complex</taxon>
    </lineage>
</organism>
<comment type="caution">
    <text evidence="2">The sequence shown here is derived from an EMBL/GenBank/DDBJ whole genome shotgun (WGS) entry which is preliminary data.</text>
</comment>
<protein>
    <submittedName>
        <fullName evidence="2">Uncharacterized protein</fullName>
    </submittedName>
</protein>
<dbReference type="Proteomes" id="UP000056453">
    <property type="component" value="Unassembled WGS sequence"/>
</dbReference>
<evidence type="ECO:0000313" key="3">
    <source>
        <dbReference type="Proteomes" id="UP000056453"/>
    </source>
</evidence>
<keyword evidence="3" id="KW-1185">Reference proteome</keyword>
<keyword evidence="1" id="KW-0472">Membrane</keyword>
<dbReference type="EMBL" id="LPBJ01000047">
    <property type="protein sequence ID" value="KVP98080.1"/>
    <property type="molecule type" value="Genomic_DNA"/>
</dbReference>
<feature type="transmembrane region" description="Helical" evidence="1">
    <location>
        <begin position="57"/>
        <end position="79"/>
    </location>
</feature>
<feature type="transmembrane region" description="Helical" evidence="1">
    <location>
        <begin position="34"/>
        <end position="51"/>
    </location>
</feature>
<accession>A0AAW3MWB8</accession>
<gene>
    <name evidence="2" type="ORF">WJ96_05785</name>
</gene>
<keyword evidence="1" id="KW-1133">Transmembrane helix</keyword>
<proteinExistence type="predicted"/>
<name>A0AAW3MWB8_9BURK</name>
<sequence length="153" mass="16564">MTSGMRTIDLAALPPTAAELDAERRRLTSTLRRHLALTGSLLALLSLAIGLNATTFGYGAIAGIVLMVLGLLYAGHTLLHCALALDSLRPATESQCLLVSDALQFLAVARYMTYVQAQSRPLTGREAATIIVYALREHRRAEAARRNENEYGL</sequence>